<name>A0AC61KZ51_9EURY</name>
<comment type="caution">
    <text evidence="1">The sequence shown here is derived from an EMBL/GenBank/DDBJ whole genome shotgun (WGS) entry which is preliminary data.</text>
</comment>
<accession>A0AC61KZ51</accession>
<dbReference type="EMBL" id="PQXF01000052">
    <property type="protein sequence ID" value="PXF57691.1"/>
    <property type="molecule type" value="Genomic_DNA"/>
</dbReference>
<gene>
    <name evidence="1" type="ORF">C4B59_14710</name>
</gene>
<proteinExistence type="predicted"/>
<organism evidence="1 2">
    <name type="scientific">Candidatus Methanogaster sp</name>
    <dbReference type="NCBI Taxonomy" id="3386292"/>
    <lineage>
        <taxon>Archaea</taxon>
        <taxon>Methanobacteriati</taxon>
        <taxon>Methanobacteriota</taxon>
        <taxon>Stenosarchaea group</taxon>
        <taxon>Methanomicrobia</taxon>
        <taxon>Methanosarcinales</taxon>
        <taxon>ANME-2 cluster</taxon>
        <taxon>Candidatus Methanogasteraceae</taxon>
        <taxon>Candidatus Methanogaster</taxon>
    </lineage>
</organism>
<reference evidence="1" key="1">
    <citation type="submission" date="2018-01" db="EMBL/GenBank/DDBJ databases">
        <authorList>
            <person name="Krukenberg V."/>
        </authorList>
    </citation>
    <scope>NUCLEOTIDE SEQUENCE</scope>
    <source>
        <strain evidence="1">E20ANME2</strain>
    </source>
</reference>
<dbReference type="Proteomes" id="UP000248329">
    <property type="component" value="Unassembled WGS sequence"/>
</dbReference>
<sequence>MHKVIDDILTSTRQRVADLHAADTGAPKKIDHRDIIPLIRLRKRENRIPVIAEVKPGSPTTDKREITPDDAARIAQEMEAAGAVAISVLTEPEFFGGSIENLSAVRRAVSIPVLRKDFIIDEKQIYETESDLILLIAGILGNDLEQFIDLSITRGIEPLVEVHDRAELADALNTEARIIGVNNRNLNTLTVDLSTSEHLIPSIPDSRIIISESGTQGPLDAVRMIRVGADAILVGTAVMDAPFDKTSELVDAL</sequence>
<protein>
    <submittedName>
        <fullName evidence="1">Indole-3-glycerol phosphate synthase</fullName>
    </submittedName>
</protein>
<evidence type="ECO:0000313" key="2">
    <source>
        <dbReference type="Proteomes" id="UP000248329"/>
    </source>
</evidence>
<evidence type="ECO:0000313" key="1">
    <source>
        <dbReference type="EMBL" id="PXF57691.1"/>
    </source>
</evidence>